<name>X1ATH7_9ZZZZ</name>
<reference evidence="2" key="1">
    <citation type="journal article" date="2014" name="Front. Microbiol.">
        <title>High frequency of phylogenetically diverse reductive dehalogenase-homologous genes in deep subseafloor sedimentary metagenomes.</title>
        <authorList>
            <person name="Kawai M."/>
            <person name="Futagami T."/>
            <person name="Toyoda A."/>
            <person name="Takaki Y."/>
            <person name="Nishi S."/>
            <person name="Hori S."/>
            <person name="Arai W."/>
            <person name="Tsubouchi T."/>
            <person name="Morono Y."/>
            <person name="Uchiyama I."/>
            <person name="Ito T."/>
            <person name="Fujiyama A."/>
            <person name="Inagaki F."/>
            <person name="Takami H."/>
        </authorList>
    </citation>
    <scope>NUCLEOTIDE SEQUENCE</scope>
    <source>
        <strain evidence="2">Expedition CK06-06</strain>
    </source>
</reference>
<feature type="region of interest" description="Disordered" evidence="1">
    <location>
        <begin position="84"/>
        <end position="109"/>
    </location>
</feature>
<evidence type="ECO:0000256" key="1">
    <source>
        <dbReference type="SAM" id="MobiDB-lite"/>
    </source>
</evidence>
<sequence>MSEDGTKVSISPETIETLKEKYNLSQEGVREFLDNVEVIAPIQTSAPPAKLEKAPDGDTSGEKQIMTQMMHGDLSMAEVIMYMDMQDRKDRKERRERREEERENNGNQALTADDIGLSCSMSVFIKATRGVILYPRMDINPFFSFLREQTNVPEPSPIQ</sequence>
<comment type="caution">
    <text evidence="2">The sequence shown here is derived from an EMBL/GenBank/DDBJ whole genome shotgun (WGS) entry which is preliminary data.</text>
</comment>
<dbReference type="EMBL" id="BART01007021">
    <property type="protein sequence ID" value="GAG72582.1"/>
    <property type="molecule type" value="Genomic_DNA"/>
</dbReference>
<proteinExistence type="predicted"/>
<gene>
    <name evidence="2" type="ORF">S01H4_16026</name>
</gene>
<evidence type="ECO:0000313" key="2">
    <source>
        <dbReference type="EMBL" id="GAG72582.1"/>
    </source>
</evidence>
<accession>X1ATH7</accession>
<protein>
    <submittedName>
        <fullName evidence="2">Uncharacterized protein</fullName>
    </submittedName>
</protein>
<organism evidence="2">
    <name type="scientific">marine sediment metagenome</name>
    <dbReference type="NCBI Taxonomy" id="412755"/>
    <lineage>
        <taxon>unclassified sequences</taxon>
        <taxon>metagenomes</taxon>
        <taxon>ecological metagenomes</taxon>
    </lineage>
</organism>
<dbReference type="AlphaFoldDB" id="X1ATH7"/>